<dbReference type="RefSeq" id="WP_110027565.1">
    <property type="nucleotide sequence ID" value="NZ_QGTS01000014.1"/>
</dbReference>
<dbReference type="GO" id="GO:0003676">
    <property type="term" value="F:nucleic acid binding"/>
    <property type="evidence" value="ECO:0007669"/>
    <property type="project" value="InterPro"/>
</dbReference>
<dbReference type="Gene3D" id="3.40.50.150">
    <property type="entry name" value="Vaccinia Virus protein VP39"/>
    <property type="match status" value="1"/>
</dbReference>
<keyword evidence="4" id="KW-1185">Reference proteome</keyword>
<gene>
    <name evidence="3" type="ORF">DES37_11494</name>
</gene>
<keyword evidence="2 3" id="KW-0808">Transferase</keyword>
<accession>A0A317PV34</accession>
<evidence type="ECO:0000313" key="4">
    <source>
        <dbReference type="Proteomes" id="UP000246744"/>
    </source>
</evidence>
<proteinExistence type="predicted"/>
<protein>
    <submittedName>
        <fullName evidence="3">Methyltransferase family protein</fullName>
    </submittedName>
</protein>
<dbReference type="EMBL" id="QGTS01000014">
    <property type="protein sequence ID" value="PWW04998.1"/>
    <property type="molecule type" value="Genomic_DNA"/>
</dbReference>
<dbReference type="Proteomes" id="UP000246744">
    <property type="component" value="Unassembled WGS sequence"/>
</dbReference>
<dbReference type="InterPro" id="IPR029063">
    <property type="entry name" value="SAM-dependent_MTases_sf"/>
</dbReference>
<name>A0A317PV34_9ENTR</name>
<dbReference type="OrthoDB" id="9814088at2"/>
<dbReference type="GO" id="GO:0032259">
    <property type="term" value="P:methylation"/>
    <property type="evidence" value="ECO:0007669"/>
    <property type="project" value="UniProtKB-KW"/>
</dbReference>
<sequence length="241" mass="27207">MGKLTKKETKLHQQVLDLVHSDRQLTFEEKEFILNNYAGDAVGATGAFFTPEWLGWDFTIDSYCTGRCLELCAGIGRLSFCQYTRCKPEHITCVELNPEYVQIGKRVLPEAEWITGDALTYASEQRYDIVYGNPPFGKINTSEAVTGSYSGSEFEYKVITKGAEFADYGVWIVPQGSAGFVYSGVRCYERKESPKYKKFVKDTGWTFEAGCGIDTSIYKDEWHGTSVICEVVTVEYSHDNE</sequence>
<reference evidence="3 4" key="1">
    <citation type="submission" date="2018-05" db="EMBL/GenBank/DDBJ databases">
        <title>Genomic Encyclopedia of Type Strains, Phase IV (KMG-IV): sequencing the most valuable type-strain genomes for metagenomic binning, comparative biology and taxonomic classification.</title>
        <authorList>
            <person name="Goeker M."/>
        </authorList>
    </citation>
    <scope>NUCLEOTIDE SEQUENCE [LARGE SCALE GENOMIC DNA]</scope>
    <source>
        <strain evidence="3 4">DSM 19579</strain>
    </source>
</reference>
<evidence type="ECO:0000256" key="1">
    <source>
        <dbReference type="ARBA" id="ARBA00022603"/>
    </source>
</evidence>
<dbReference type="AlphaFoldDB" id="A0A317PV34"/>
<keyword evidence="1 3" id="KW-0489">Methyltransferase</keyword>
<dbReference type="SUPFAM" id="SSF53335">
    <property type="entry name" value="S-adenosyl-L-methionine-dependent methyltransferases"/>
    <property type="match status" value="1"/>
</dbReference>
<organism evidence="3 4">
    <name type="scientific">Mangrovibacter plantisponsor</name>
    <dbReference type="NCBI Taxonomy" id="451513"/>
    <lineage>
        <taxon>Bacteria</taxon>
        <taxon>Pseudomonadati</taxon>
        <taxon>Pseudomonadota</taxon>
        <taxon>Gammaproteobacteria</taxon>
        <taxon>Enterobacterales</taxon>
        <taxon>Enterobacteriaceae</taxon>
        <taxon>Mangrovibacter</taxon>
    </lineage>
</organism>
<dbReference type="PROSITE" id="PS00092">
    <property type="entry name" value="N6_MTASE"/>
    <property type="match status" value="1"/>
</dbReference>
<evidence type="ECO:0000313" key="3">
    <source>
        <dbReference type="EMBL" id="PWW04998.1"/>
    </source>
</evidence>
<comment type="caution">
    <text evidence="3">The sequence shown here is derived from an EMBL/GenBank/DDBJ whole genome shotgun (WGS) entry which is preliminary data.</text>
</comment>
<dbReference type="InterPro" id="IPR002052">
    <property type="entry name" value="DNA_methylase_N6_adenine_CS"/>
</dbReference>
<evidence type="ECO:0000256" key="2">
    <source>
        <dbReference type="ARBA" id="ARBA00022679"/>
    </source>
</evidence>
<dbReference type="CDD" id="cd02440">
    <property type="entry name" value="AdoMet_MTases"/>
    <property type="match status" value="1"/>
</dbReference>
<dbReference type="GO" id="GO:0008168">
    <property type="term" value="F:methyltransferase activity"/>
    <property type="evidence" value="ECO:0007669"/>
    <property type="project" value="UniProtKB-KW"/>
</dbReference>